<feature type="region of interest" description="Disordered" evidence="1">
    <location>
        <begin position="1"/>
        <end position="25"/>
    </location>
</feature>
<evidence type="ECO:0000256" key="1">
    <source>
        <dbReference type="SAM" id="MobiDB-lite"/>
    </source>
</evidence>
<dbReference type="Proteomes" id="UP001169574">
    <property type="component" value="Unassembled WGS sequence"/>
</dbReference>
<evidence type="ECO:0000313" key="3">
    <source>
        <dbReference type="Proteomes" id="UP001169574"/>
    </source>
</evidence>
<gene>
    <name evidence="2" type="ORF">P7U51_000611</name>
</gene>
<accession>A0AAN4JCH2</accession>
<dbReference type="AlphaFoldDB" id="A0AAN4JCH2"/>
<organism evidence="2 3">
    <name type="scientific">Citrobacter freundii</name>
    <dbReference type="NCBI Taxonomy" id="546"/>
    <lineage>
        <taxon>Bacteria</taxon>
        <taxon>Pseudomonadati</taxon>
        <taxon>Pseudomonadota</taxon>
        <taxon>Gammaproteobacteria</taxon>
        <taxon>Enterobacterales</taxon>
        <taxon>Enterobacteriaceae</taxon>
        <taxon>Citrobacter</taxon>
        <taxon>Citrobacter freundii complex</taxon>
    </lineage>
</organism>
<comment type="caution">
    <text evidence="2">The sequence shown here is derived from an EMBL/GenBank/DDBJ whole genome shotgun (WGS) entry which is preliminary data.</text>
</comment>
<feature type="compositionally biased region" description="Basic and acidic residues" evidence="1">
    <location>
        <begin position="1"/>
        <end position="10"/>
    </location>
</feature>
<proteinExistence type="predicted"/>
<protein>
    <submittedName>
        <fullName evidence="2">Uncharacterized protein</fullName>
    </submittedName>
</protein>
<evidence type="ECO:0000313" key="2">
    <source>
        <dbReference type="EMBL" id="EMM7456159.1"/>
    </source>
</evidence>
<dbReference type="EMBL" id="ABLGCN030000001">
    <property type="protein sequence ID" value="EMM7456159.1"/>
    <property type="molecule type" value="Genomic_DNA"/>
</dbReference>
<sequence>MTKSILERLPQRRNRGVTPDDMRSEDMRCRVTPARRVAVDAVARKCRDHGVSHKSDVMNLALENLIYQMTSCDPELAEEIRRALIAEALPTEHSWLAGGEDE</sequence>
<name>A0AAN4JCH2_CITFR</name>
<reference evidence="2" key="1">
    <citation type="submission" date="2024-02" db="EMBL/GenBank/DDBJ databases">
        <authorList>
            <consortium name="Clinical and Environmental Microbiology Branch: Whole genome sequencing antimicrobial resistance pathogens in the healthcare setting"/>
        </authorList>
    </citation>
    <scope>NUCLEOTIDE SEQUENCE</scope>
    <source>
        <strain evidence="2">Whole organism</strain>
    </source>
</reference>